<keyword evidence="2" id="KW-0378">Hydrolase</keyword>
<proteinExistence type="predicted"/>
<evidence type="ECO:0000259" key="1">
    <source>
        <dbReference type="Pfam" id="PF01425"/>
    </source>
</evidence>
<dbReference type="InterPro" id="IPR023631">
    <property type="entry name" value="Amidase_dom"/>
</dbReference>
<gene>
    <name evidence="2" type="primary">cnbH_3</name>
    <name evidence="2" type="ORF">LMG3431_03636</name>
</gene>
<accession>A0A6S6Z9D8</accession>
<dbReference type="GO" id="GO:0050540">
    <property type="term" value="F:2-aminomuconate deaminase activity"/>
    <property type="evidence" value="ECO:0007669"/>
    <property type="project" value="UniProtKB-EC"/>
</dbReference>
<sequence>MSMDLDVQDVNGRAVAHCLRRVQSDPAAAATALLRRRDDAAQAEAQARDRLAWHTGGQPPLAGLVLGVKACFDVRGWITHAGSRVLAEAPAAREDAALVRALRQAGAILLAQNNMTEFAYGALGLNAAFGTPLSPLATDVPRVAGGSTSGGALAVAKGMVSIALGSDTSGSARIPAAFCGVAGFKPSKGRYDDGGMMYLSPSFDVPGIVAADAAGCLLVDKALAPFEPVDAVQTWDAATPLAGTRFVVPAGVDAELEPEVQRGFEGGLASLRRAGAVLRTVPMPSLRLAGAVARDGGIIAAEAYALHAERLQHEAGLYDPRVGPRMLLGAKVAAHAYVAAQRRLLALRAQYDEELAGADAVLTPTVPMLPPPVASLDDSDVYLRENARAFSLTEFANRLDLPSISVPVARAAHQPIGLLATGRRGGDRTLLELACRIGSVLDAS</sequence>
<dbReference type="PANTHER" id="PTHR11895">
    <property type="entry name" value="TRANSAMIDASE"/>
    <property type="match status" value="1"/>
</dbReference>
<protein>
    <submittedName>
        <fullName evidence="2">2-amino-5-chloromuconic acid deaminase</fullName>
        <ecNumber evidence="2">3.5.99.5</ecNumber>
    </submittedName>
</protein>
<evidence type="ECO:0000313" key="3">
    <source>
        <dbReference type="Proteomes" id="UP000494108"/>
    </source>
</evidence>
<dbReference type="EC" id="3.5.99.5" evidence="2"/>
<reference evidence="2 3" key="1">
    <citation type="submission" date="2020-04" db="EMBL/GenBank/DDBJ databases">
        <authorList>
            <person name="De Canck E."/>
        </authorList>
    </citation>
    <scope>NUCLEOTIDE SEQUENCE [LARGE SCALE GENOMIC DNA]</scope>
    <source>
        <strain evidence="2 3">LMG 3431</strain>
    </source>
</reference>
<organism evidence="2 3">
    <name type="scientific">Achromobacter pestifer</name>
    <dbReference type="NCBI Taxonomy" id="1353889"/>
    <lineage>
        <taxon>Bacteria</taxon>
        <taxon>Pseudomonadati</taxon>
        <taxon>Pseudomonadota</taxon>
        <taxon>Betaproteobacteria</taxon>
        <taxon>Burkholderiales</taxon>
        <taxon>Alcaligenaceae</taxon>
        <taxon>Achromobacter</taxon>
    </lineage>
</organism>
<evidence type="ECO:0000313" key="2">
    <source>
        <dbReference type="EMBL" id="CAB3666728.1"/>
    </source>
</evidence>
<dbReference type="SUPFAM" id="SSF75304">
    <property type="entry name" value="Amidase signature (AS) enzymes"/>
    <property type="match status" value="1"/>
</dbReference>
<dbReference type="InterPro" id="IPR036928">
    <property type="entry name" value="AS_sf"/>
</dbReference>
<feature type="domain" description="Amidase" evidence="1">
    <location>
        <begin position="15"/>
        <end position="431"/>
    </location>
</feature>
<dbReference type="InterPro" id="IPR000120">
    <property type="entry name" value="Amidase"/>
</dbReference>
<dbReference type="AlphaFoldDB" id="A0A6S6Z9D8"/>
<dbReference type="Proteomes" id="UP000494108">
    <property type="component" value="Unassembled WGS sequence"/>
</dbReference>
<keyword evidence="3" id="KW-1185">Reference proteome</keyword>
<dbReference type="EMBL" id="CADIJX010000004">
    <property type="protein sequence ID" value="CAB3666728.1"/>
    <property type="molecule type" value="Genomic_DNA"/>
</dbReference>
<dbReference type="PANTHER" id="PTHR11895:SF176">
    <property type="entry name" value="AMIDASE AMID-RELATED"/>
    <property type="match status" value="1"/>
</dbReference>
<name>A0A6S6Z9D8_9BURK</name>
<dbReference type="Gene3D" id="3.90.1300.10">
    <property type="entry name" value="Amidase signature (AS) domain"/>
    <property type="match status" value="1"/>
</dbReference>
<dbReference type="Pfam" id="PF01425">
    <property type="entry name" value="Amidase"/>
    <property type="match status" value="1"/>
</dbReference>
<dbReference type="RefSeq" id="WP_175175994.1">
    <property type="nucleotide sequence ID" value="NZ_CADIJX010000004.1"/>
</dbReference>